<dbReference type="PANTHER" id="PTHR13812">
    <property type="entry name" value="KETIMINE REDUCTASE MU-CRYSTALLIN"/>
    <property type="match status" value="1"/>
</dbReference>
<dbReference type="Gene3D" id="3.40.50.720">
    <property type="entry name" value="NAD(P)-binding Rossmann-like Domain"/>
    <property type="match status" value="1"/>
</dbReference>
<dbReference type="KEGG" id="cbei:LF65_02599"/>
<dbReference type="InterPro" id="IPR003462">
    <property type="entry name" value="ODC_Mu_crystall"/>
</dbReference>
<name>A0A0B5QME7_CLOBE</name>
<dbReference type="AlphaFoldDB" id="A0A0B5QME7"/>
<sequence length="337" mass="36665">MFEINVLSKEDVSKALKMNQVIDVVESVYKSKSEGMTDVWPTVFYEFDPGKADLDIKSGYLKSKKLFGHKTVTWFGSNVEKNLPTLIGMIVVFNAETGMPIGITDAAYITGMRTGAAGALGAKYLARKTSEDLLIVGAGNQSAFQIASALTVLPNIKKVQVAALDISEAESFVADIPNRLQDEFEINAEGVIFRAVENLELAVKESHIIITVTPSRKPIIKKDWVQKGTHISCIGADMKGKQEIESEIMSSALIFVDDMEHCKDVGEIEIPLKQGVISEKNVIGEIGDLILNKVTGRTNDDQITIFDATGMALLDIATAEVALQLAEKNKLGSKSKL</sequence>
<dbReference type="RefSeq" id="WP_041896489.1">
    <property type="nucleotide sequence ID" value="NZ_CP010086.2"/>
</dbReference>
<organism evidence="2 3">
    <name type="scientific">Clostridium beijerinckii</name>
    <name type="common">Clostridium MP</name>
    <dbReference type="NCBI Taxonomy" id="1520"/>
    <lineage>
        <taxon>Bacteria</taxon>
        <taxon>Bacillati</taxon>
        <taxon>Bacillota</taxon>
        <taxon>Clostridia</taxon>
        <taxon>Eubacteriales</taxon>
        <taxon>Clostridiaceae</taxon>
        <taxon>Clostridium</taxon>
    </lineage>
</organism>
<dbReference type="PIRSF" id="PIRSF001439">
    <property type="entry name" value="CryM"/>
    <property type="match status" value="1"/>
</dbReference>
<dbReference type="GO" id="GO:0016491">
    <property type="term" value="F:oxidoreductase activity"/>
    <property type="evidence" value="ECO:0007669"/>
    <property type="project" value="UniProtKB-ARBA"/>
</dbReference>
<evidence type="ECO:0000313" key="2">
    <source>
        <dbReference type="EMBL" id="AJG99172.1"/>
    </source>
</evidence>
<dbReference type="GO" id="GO:0019752">
    <property type="term" value="P:carboxylic acid metabolic process"/>
    <property type="evidence" value="ECO:0007669"/>
    <property type="project" value="UniProtKB-ARBA"/>
</dbReference>
<reference evidence="3" key="1">
    <citation type="submission" date="2014-12" db="EMBL/GenBank/DDBJ databases">
        <title>Genome sequence of Clostridium beijerinckii strain 59B.</title>
        <authorList>
            <person name="Little G.T."/>
            <person name="Minton N.P."/>
        </authorList>
    </citation>
    <scope>NUCLEOTIDE SEQUENCE [LARGE SCALE GENOMIC DNA]</scope>
    <source>
        <strain evidence="3">59B</strain>
    </source>
</reference>
<accession>A0A0B5QME7</accession>
<dbReference type="InterPro" id="IPR023401">
    <property type="entry name" value="ODC_N"/>
</dbReference>
<dbReference type="InterPro" id="IPR036291">
    <property type="entry name" value="NAD(P)-bd_dom_sf"/>
</dbReference>
<evidence type="ECO:0000256" key="1">
    <source>
        <dbReference type="ARBA" id="ARBA00008903"/>
    </source>
</evidence>
<comment type="similarity">
    <text evidence="1">Belongs to the ornithine cyclodeaminase/mu-crystallin family.</text>
</comment>
<dbReference type="FunFam" id="3.40.50.720:FF:000311">
    <property type="entry name" value="Ornithine cyclodeaminase"/>
    <property type="match status" value="1"/>
</dbReference>
<dbReference type="OrthoDB" id="9792005at2"/>
<dbReference type="Gene3D" id="3.30.1780.10">
    <property type="entry name" value="ornithine cyclodeaminase, domain 1"/>
    <property type="match status" value="1"/>
</dbReference>
<dbReference type="STRING" id="1520.LF65_02599"/>
<evidence type="ECO:0000313" key="3">
    <source>
        <dbReference type="Proteomes" id="UP000031866"/>
    </source>
</evidence>
<dbReference type="Pfam" id="PF02423">
    <property type="entry name" value="OCD_Mu_crystall"/>
    <property type="match status" value="1"/>
</dbReference>
<gene>
    <name evidence="2" type="ORF">LF65_02599</name>
</gene>
<proteinExistence type="inferred from homology"/>
<protein>
    <submittedName>
        <fullName evidence="2">Alanine dehydrogenase</fullName>
    </submittedName>
</protein>
<dbReference type="SUPFAM" id="SSF51735">
    <property type="entry name" value="NAD(P)-binding Rossmann-fold domains"/>
    <property type="match status" value="1"/>
</dbReference>
<dbReference type="PANTHER" id="PTHR13812:SF19">
    <property type="entry name" value="KETIMINE REDUCTASE MU-CRYSTALLIN"/>
    <property type="match status" value="1"/>
</dbReference>
<dbReference type="GO" id="GO:0005737">
    <property type="term" value="C:cytoplasm"/>
    <property type="evidence" value="ECO:0007669"/>
    <property type="project" value="TreeGrafter"/>
</dbReference>
<dbReference type="Proteomes" id="UP000031866">
    <property type="component" value="Chromosome"/>
</dbReference>
<dbReference type="EMBL" id="CP010086">
    <property type="protein sequence ID" value="AJG99172.1"/>
    <property type="molecule type" value="Genomic_DNA"/>
</dbReference>